<proteinExistence type="predicted"/>
<dbReference type="Gene3D" id="3.10.450.40">
    <property type="match status" value="1"/>
</dbReference>
<organism evidence="2 3">
    <name type="scientific">Aquimarina celericrescens</name>
    <dbReference type="NCBI Taxonomy" id="1964542"/>
    <lineage>
        <taxon>Bacteria</taxon>
        <taxon>Pseudomonadati</taxon>
        <taxon>Bacteroidota</taxon>
        <taxon>Flavobacteriia</taxon>
        <taxon>Flavobacteriales</taxon>
        <taxon>Flavobacteriaceae</taxon>
        <taxon>Aquimarina</taxon>
    </lineage>
</organism>
<dbReference type="EMBL" id="JBHUHY010000015">
    <property type="protein sequence ID" value="MFD2187895.1"/>
    <property type="molecule type" value="Genomic_DNA"/>
</dbReference>
<accession>A0ABW5AZU0</accession>
<dbReference type="SUPFAM" id="SSF160719">
    <property type="entry name" value="gpW/gp25-like"/>
    <property type="match status" value="1"/>
</dbReference>
<dbReference type="Proteomes" id="UP001597344">
    <property type="component" value="Unassembled WGS sequence"/>
</dbReference>
<evidence type="ECO:0000259" key="1">
    <source>
        <dbReference type="Pfam" id="PF04965"/>
    </source>
</evidence>
<sequence length="138" mass="15550">MENKFLGVGWAFPPEFFEGGAEVKKVSGEEDIKESLQILLSTTFNERLMNAAFGCDLNQFLFEQIDQGFSSNIKNVVSDAILNHEPRVKLDEVIVENADTENGLITLSIAYTVRMTNNRFNLVYPFYVNEASAIAFEI</sequence>
<reference evidence="3" key="1">
    <citation type="journal article" date="2019" name="Int. J. Syst. Evol. Microbiol.">
        <title>The Global Catalogue of Microorganisms (GCM) 10K type strain sequencing project: providing services to taxonomists for standard genome sequencing and annotation.</title>
        <authorList>
            <consortium name="The Broad Institute Genomics Platform"/>
            <consortium name="The Broad Institute Genome Sequencing Center for Infectious Disease"/>
            <person name="Wu L."/>
            <person name="Ma J."/>
        </authorList>
    </citation>
    <scope>NUCLEOTIDE SEQUENCE [LARGE SCALE GENOMIC DNA]</scope>
    <source>
        <strain evidence="3">DT92</strain>
    </source>
</reference>
<protein>
    <submittedName>
        <fullName evidence="2">GPW/gp25 family protein</fullName>
    </submittedName>
</protein>
<dbReference type="RefSeq" id="WP_378320898.1">
    <property type="nucleotide sequence ID" value="NZ_JBHUHY010000015.1"/>
</dbReference>
<feature type="domain" description="IraD/Gp25-like" evidence="1">
    <location>
        <begin position="27"/>
        <end position="117"/>
    </location>
</feature>
<dbReference type="InterPro" id="IPR007048">
    <property type="entry name" value="IraD/Gp25-like"/>
</dbReference>
<comment type="caution">
    <text evidence="2">The sequence shown here is derived from an EMBL/GenBank/DDBJ whole genome shotgun (WGS) entry which is preliminary data.</text>
</comment>
<name>A0ABW5AZU0_9FLAO</name>
<evidence type="ECO:0000313" key="2">
    <source>
        <dbReference type="EMBL" id="MFD2187895.1"/>
    </source>
</evidence>
<keyword evidence="3" id="KW-1185">Reference proteome</keyword>
<evidence type="ECO:0000313" key="3">
    <source>
        <dbReference type="Proteomes" id="UP001597344"/>
    </source>
</evidence>
<dbReference type="Pfam" id="PF04965">
    <property type="entry name" value="GPW_gp25"/>
    <property type="match status" value="1"/>
</dbReference>
<gene>
    <name evidence="2" type="ORF">ACFSJT_13915</name>
</gene>